<dbReference type="GO" id="GO:0004177">
    <property type="term" value="F:aminopeptidase activity"/>
    <property type="evidence" value="ECO:0007669"/>
    <property type="project" value="UniProtKB-KW"/>
</dbReference>
<proteinExistence type="predicted"/>
<dbReference type="RefSeq" id="WP_133901278.1">
    <property type="nucleotide sequence ID" value="NZ_SOCP01000002.1"/>
</dbReference>
<dbReference type="AlphaFoldDB" id="A0A4R7W0E2"/>
<dbReference type="Pfam" id="PF01321">
    <property type="entry name" value="Creatinase_N"/>
    <property type="match status" value="1"/>
</dbReference>
<keyword evidence="3" id="KW-0031">Aminopeptidase</keyword>
<dbReference type="Gene3D" id="3.90.230.10">
    <property type="entry name" value="Creatinase/methionine aminopeptidase superfamily"/>
    <property type="match status" value="1"/>
</dbReference>
<dbReference type="InterPro" id="IPR000994">
    <property type="entry name" value="Pept_M24"/>
</dbReference>
<dbReference type="Pfam" id="PF00557">
    <property type="entry name" value="Peptidase_M24"/>
    <property type="match status" value="1"/>
</dbReference>
<sequence length="377" mass="39369">MATEVLPDDHALRSGRRERALAQMAAHDLDVLVLGRTANVRYVTGATLLWLAGTQPFGPACILVRATGAIHLLSTWDDGIPEDIPRENLFGLTWNPMNTITVLQGIDGAAGALRVGTDTLSPMFAQLLPMAFPAAEIVDGEVAMRAARRTKTAEELVAIRESVAVAGESLAKAVAELRPGVTEKELAGVLLEASAAGGVTTPAVQDAAWLTNPEHPWRRVAGERDLATGDLVAFTSGVVAHGYIGEVGRTHLVGGEAALTEPVAALYARCDTLWANLLDACEPGAPGQRLLDVYESAGEPLPPMAVARGLGLGFDTPVITSGLPATAAKERLDVGSVLAVTAYVWESGVGAVFHRDSVAITENGPEPLSEDTAVPSS</sequence>
<keyword evidence="3" id="KW-0645">Protease</keyword>
<evidence type="ECO:0000313" key="4">
    <source>
        <dbReference type="Proteomes" id="UP000294927"/>
    </source>
</evidence>
<dbReference type="SUPFAM" id="SSF53092">
    <property type="entry name" value="Creatinase/prolidase N-terminal domain"/>
    <property type="match status" value="1"/>
</dbReference>
<gene>
    <name evidence="3" type="ORF">CLV71_10231</name>
</gene>
<dbReference type="InterPro" id="IPR050659">
    <property type="entry name" value="Peptidase_M24B"/>
</dbReference>
<organism evidence="3 4">
    <name type="scientific">Actinophytocola oryzae</name>
    <dbReference type="NCBI Taxonomy" id="502181"/>
    <lineage>
        <taxon>Bacteria</taxon>
        <taxon>Bacillati</taxon>
        <taxon>Actinomycetota</taxon>
        <taxon>Actinomycetes</taxon>
        <taxon>Pseudonocardiales</taxon>
        <taxon>Pseudonocardiaceae</taxon>
    </lineage>
</organism>
<feature type="domain" description="Peptidase M24" evidence="1">
    <location>
        <begin position="158"/>
        <end position="362"/>
    </location>
</feature>
<dbReference type="PANTHER" id="PTHR46112:SF2">
    <property type="entry name" value="XAA-PRO AMINOPEPTIDASE P-RELATED"/>
    <property type="match status" value="1"/>
</dbReference>
<feature type="domain" description="Creatinase N-terminal" evidence="2">
    <location>
        <begin position="16"/>
        <end position="148"/>
    </location>
</feature>
<dbReference type="EMBL" id="SOCP01000002">
    <property type="protein sequence ID" value="TDV55970.1"/>
    <property type="molecule type" value="Genomic_DNA"/>
</dbReference>
<keyword evidence="3" id="KW-0378">Hydrolase</keyword>
<dbReference type="InterPro" id="IPR029149">
    <property type="entry name" value="Creatin/AminoP/Spt16_N"/>
</dbReference>
<name>A0A4R7W0E2_9PSEU</name>
<evidence type="ECO:0000259" key="2">
    <source>
        <dbReference type="Pfam" id="PF01321"/>
    </source>
</evidence>
<dbReference type="CDD" id="cd01066">
    <property type="entry name" value="APP_MetAP"/>
    <property type="match status" value="1"/>
</dbReference>
<evidence type="ECO:0000313" key="3">
    <source>
        <dbReference type="EMBL" id="TDV55970.1"/>
    </source>
</evidence>
<dbReference type="SUPFAM" id="SSF55920">
    <property type="entry name" value="Creatinase/aminopeptidase"/>
    <property type="match status" value="1"/>
</dbReference>
<comment type="caution">
    <text evidence="3">The sequence shown here is derived from an EMBL/GenBank/DDBJ whole genome shotgun (WGS) entry which is preliminary data.</text>
</comment>
<dbReference type="PANTHER" id="PTHR46112">
    <property type="entry name" value="AMINOPEPTIDASE"/>
    <property type="match status" value="1"/>
</dbReference>
<protein>
    <submittedName>
        <fullName evidence="3">Xaa-Pro aminopeptidase</fullName>
    </submittedName>
</protein>
<keyword evidence="4" id="KW-1185">Reference proteome</keyword>
<reference evidence="3 4" key="1">
    <citation type="submission" date="2019-03" db="EMBL/GenBank/DDBJ databases">
        <title>Genomic Encyclopedia of Archaeal and Bacterial Type Strains, Phase II (KMG-II): from individual species to whole genera.</title>
        <authorList>
            <person name="Goeker M."/>
        </authorList>
    </citation>
    <scope>NUCLEOTIDE SEQUENCE [LARGE SCALE GENOMIC DNA]</scope>
    <source>
        <strain evidence="3 4">DSM 45499</strain>
    </source>
</reference>
<dbReference type="Gene3D" id="3.40.350.10">
    <property type="entry name" value="Creatinase/prolidase N-terminal domain"/>
    <property type="match status" value="1"/>
</dbReference>
<dbReference type="OrthoDB" id="9806388at2"/>
<dbReference type="Proteomes" id="UP000294927">
    <property type="component" value="Unassembled WGS sequence"/>
</dbReference>
<accession>A0A4R7W0E2</accession>
<dbReference type="InterPro" id="IPR036005">
    <property type="entry name" value="Creatinase/aminopeptidase-like"/>
</dbReference>
<evidence type="ECO:0000259" key="1">
    <source>
        <dbReference type="Pfam" id="PF00557"/>
    </source>
</evidence>
<dbReference type="InterPro" id="IPR000587">
    <property type="entry name" value="Creatinase_N"/>
</dbReference>